<comment type="caution">
    <text evidence="9">The sequence shown here is derived from an EMBL/GenBank/DDBJ whole genome shotgun (WGS) entry which is preliminary data.</text>
</comment>
<feature type="domain" description="GATA-type" evidence="8">
    <location>
        <begin position="168"/>
        <end position="221"/>
    </location>
</feature>
<dbReference type="Pfam" id="PF00320">
    <property type="entry name" value="GATA"/>
    <property type="match status" value="2"/>
</dbReference>
<keyword evidence="10" id="KW-1185">Reference proteome</keyword>
<proteinExistence type="predicted"/>
<comment type="subcellular location">
    <subcellularLocation>
        <location evidence="1">Nucleus</location>
    </subcellularLocation>
</comment>
<dbReference type="GO" id="GO:0000978">
    <property type="term" value="F:RNA polymerase II cis-regulatory region sequence-specific DNA binding"/>
    <property type="evidence" value="ECO:0007669"/>
    <property type="project" value="TreeGrafter"/>
</dbReference>
<keyword evidence="2" id="KW-0479">Metal-binding</keyword>
<evidence type="ECO:0000313" key="10">
    <source>
        <dbReference type="Proteomes" id="UP001187415"/>
    </source>
</evidence>
<dbReference type="GO" id="GO:0045944">
    <property type="term" value="P:positive regulation of transcription by RNA polymerase II"/>
    <property type="evidence" value="ECO:0007669"/>
    <property type="project" value="TreeGrafter"/>
</dbReference>
<gene>
    <name evidence="9" type="ORF">Q5P01_007207</name>
</gene>
<evidence type="ECO:0000256" key="7">
    <source>
        <dbReference type="PROSITE-ProRule" id="PRU00094"/>
    </source>
</evidence>
<dbReference type="GO" id="GO:0008270">
    <property type="term" value="F:zinc ion binding"/>
    <property type="evidence" value="ECO:0007669"/>
    <property type="project" value="UniProtKB-KW"/>
</dbReference>
<dbReference type="SUPFAM" id="SSF57716">
    <property type="entry name" value="Glucocorticoid receptor-like (DNA-binding domain)"/>
    <property type="match status" value="2"/>
</dbReference>
<keyword evidence="4" id="KW-0862">Zinc</keyword>
<evidence type="ECO:0000256" key="6">
    <source>
        <dbReference type="ARBA" id="ARBA00023242"/>
    </source>
</evidence>
<dbReference type="CDD" id="cd00202">
    <property type="entry name" value="ZnF_GATA"/>
    <property type="match status" value="1"/>
</dbReference>
<evidence type="ECO:0000259" key="8">
    <source>
        <dbReference type="PROSITE" id="PS50114"/>
    </source>
</evidence>
<keyword evidence="5" id="KW-0010">Activator</keyword>
<dbReference type="PANTHER" id="PTHR10071:SF281">
    <property type="entry name" value="BOX A-BINDING FACTOR-RELATED"/>
    <property type="match status" value="1"/>
</dbReference>
<keyword evidence="6" id="KW-0539">Nucleus</keyword>
<dbReference type="GO" id="GO:0000122">
    <property type="term" value="P:negative regulation of transcription by RNA polymerase II"/>
    <property type="evidence" value="ECO:0007669"/>
    <property type="project" value="TreeGrafter"/>
</dbReference>
<sequence>MMSDYLVPADWSPADTPTQCETLRVCSASSHTLVKTPITSHNVIAPSDWWDNTGCQSLSSACVPPPHPLSLHPALTTRPAFLSSAPGWDCCYSNLCPTPCTSPLLFGSASWGQGSSPEQHECVRCGMSSTPLWTRDADGRYLCNTCSLQQKSNNRPLLRPKRRATAAQKKESQCVNCETVTTTLWRRNAAGQHVCNACGLYYKLHQVNRPSTMKKEMIQTRNRKVTKKRMKKSRRVDQSETQQPCLVPPIEAAIFPSFTQLLPHQLHASSSLQITPLC</sequence>
<evidence type="ECO:0000256" key="5">
    <source>
        <dbReference type="ARBA" id="ARBA00023159"/>
    </source>
</evidence>
<organism evidence="9 10">
    <name type="scientific">Channa striata</name>
    <name type="common">Snakehead murrel</name>
    <name type="synonym">Ophicephalus striatus</name>
    <dbReference type="NCBI Taxonomy" id="64152"/>
    <lineage>
        <taxon>Eukaryota</taxon>
        <taxon>Metazoa</taxon>
        <taxon>Chordata</taxon>
        <taxon>Craniata</taxon>
        <taxon>Vertebrata</taxon>
        <taxon>Euteleostomi</taxon>
        <taxon>Actinopterygii</taxon>
        <taxon>Neopterygii</taxon>
        <taxon>Teleostei</taxon>
        <taxon>Neoteleostei</taxon>
        <taxon>Acanthomorphata</taxon>
        <taxon>Anabantaria</taxon>
        <taxon>Anabantiformes</taxon>
        <taxon>Channoidei</taxon>
        <taxon>Channidae</taxon>
        <taxon>Channa</taxon>
    </lineage>
</organism>
<keyword evidence="3 7" id="KW-0863">Zinc-finger</keyword>
<evidence type="ECO:0000256" key="2">
    <source>
        <dbReference type="ARBA" id="ARBA00022723"/>
    </source>
</evidence>
<dbReference type="FunFam" id="3.30.50.10:FF:000002">
    <property type="entry name" value="Gata transcription factor gatad"/>
    <property type="match status" value="1"/>
</dbReference>
<dbReference type="PROSITE" id="PS50114">
    <property type="entry name" value="GATA_ZN_FINGER_2"/>
    <property type="match status" value="2"/>
</dbReference>
<dbReference type="AlphaFoldDB" id="A0AA88SW59"/>
<dbReference type="GO" id="GO:0005634">
    <property type="term" value="C:nucleus"/>
    <property type="evidence" value="ECO:0007669"/>
    <property type="project" value="UniProtKB-SubCell"/>
</dbReference>
<dbReference type="GO" id="GO:0000981">
    <property type="term" value="F:DNA-binding transcription factor activity, RNA polymerase II-specific"/>
    <property type="evidence" value="ECO:0007669"/>
    <property type="project" value="TreeGrafter"/>
</dbReference>
<dbReference type="SMART" id="SM00401">
    <property type="entry name" value="ZnF_GATA"/>
    <property type="match status" value="2"/>
</dbReference>
<name>A0AA88SW59_CHASR</name>
<evidence type="ECO:0000256" key="1">
    <source>
        <dbReference type="ARBA" id="ARBA00004123"/>
    </source>
</evidence>
<dbReference type="EMBL" id="JAUPFM010000005">
    <property type="protein sequence ID" value="KAK2850931.1"/>
    <property type="molecule type" value="Genomic_DNA"/>
</dbReference>
<reference evidence="9" key="1">
    <citation type="submission" date="2023-07" db="EMBL/GenBank/DDBJ databases">
        <title>Chromosome-level Genome Assembly of Striped Snakehead (Channa striata).</title>
        <authorList>
            <person name="Liu H."/>
        </authorList>
    </citation>
    <scope>NUCLEOTIDE SEQUENCE</scope>
    <source>
        <strain evidence="9">Gz</strain>
        <tissue evidence="9">Muscle</tissue>
    </source>
</reference>
<feature type="domain" description="GATA-type" evidence="8">
    <location>
        <begin position="116"/>
        <end position="170"/>
    </location>
</feature>
<dbReference type="InterPro" id="IPR000679">
    <property type="entry name" value="Znf_GATA"/>
</dbReference>
<dbReference type="PRINTS" id="PR00619">
    <property type="entry name" value="GATAZNFINGER"/>
</dbReference>
<dbReference type="Proteomes" id="UP001187415">
    <property type="component" value="Unassembled WGS sequence"/>
</dbReference>
<evidence type="ECO:0000313" key="9">
    <source>
        <dbReference type="EMBL" id="KAK2850931.1"/>
    </source>
</evidence>
<dbReference type="PROSITE" id="PS00344">
    <property type="entry name" value="GATA_ZN_FINGER_1"/>
    <property type="match status" value="1"/>
</dbReference>
<accession>A0AA88SW59</accession>
<dbReference type="InterPro" id="IPR039355">
    <property type="entry name" value="Transcription_factor_GATA"/>
</dbReference>
<dbReference type="PANTHER" id="PTHR10071">
    <property type="entry name" value="TRANSCRIPTION FACTOR GATA FAMILY MEMBER"/>
    <property type="match status" value="1"/>
</dbReference>
<dbReference type="GO" id="GO:0045165">
    <property type="term" value="P:cell fate commitment"/>
    <property type="evidence" value="ECO:0007669"/>
    <property type="project" value="TreeGrafter"/>
</dbReference>
<dbReference type="Gene3D" id="3.30.50.10">
    <property type="entry name" value="Erythroid Transcription Factor GATA-1, subunit A"/>
    <property type="match status" value="2"/>
</dbReference>
<evidence type="ECO:0000256" key="4">
    <source>
        <dbReference type="ARBA" id="ARBA00022833"/>
    </source>
</evidence>
<evidence type="ECO:0000256" key="3">
    <source>
        <dbReference type="ARBA" id="ARBA00022771"/>
    </source>
</evidence>
<protein>
    <recommendedName>
        <fullName evidence="8">GATA-type domain-containing protein</fullName>
    </recommendedName>
</protein>
<dbReference type="InterPro" id="IPR013088">
    <property type="entry name" value="Znf_NHR/GATA"/>
</dbReference>